<dbReference type="PANTHER" id="PTHR33546">
    <property type="entry name" value="LARGE, MULTIFUNCTIONAL SECRETED PROTEIN-RELATED"/>
    <property type="match status" value="1"/>
</dbReference>
<dbReference type="AlphaFoldDB" id="A0A1M6QWN5"/>
<organism evidence="3 4">
    <name type="scientific">Rubritalea squalenifaciens DSM 18772</name>
    <dbReference type="NCBI Taxonomy" id="1123071"/>
    <lineage>
        <taxon>Bacteria</taxon>
        <taxon>Pseudomonadati</taxon>
        <taxon>Verrucomicrobiota</taxon>
        <taxon>Verrucomicrobiia</taxon>
        <taxon>Verrucomicrobiales</taxon>
        <taxon>Rubritaleaceae</taxon>
        <taxon>Rubritalea</taxon>
    </lineage>
</organism>
<proteinExistence type="predicted"/>
<evidence type="ECO:0000256" key="1">
    <source>
        <dbReference type="SAM" id="SignalP"/>
    </source>
</evidence>
<keyword evidence="1" id="KW-0732">Signal</keyword>
<evidence type="ECO:0000313" key="4">
    <source>
        <dbReference type="Proteomes" id="UP000184510"/>
    </source>
</evidence>
<dbReference type="GO" id="GO:0016787">
    <property type="term" value="F:hydrolase activity"/>
    <property type="evidence" value="ECO:0007669"/>
    <property type="project" value="InterPro"/>
</dbReference>
<protein>
    <recommendedName>
        <fullName evidence="2">3-keto-alpha-glucoside-1,2-lyase/3-keto-2-hydroxy-glucal hydratase domain-containing protein</fullName>
    </recommendedName>
</protein>
<dbReference type="InterPro" id="IPR010496">
    <property type="entry name" value="AL/BT2_dom"/>
</dbReference>
<dbReference type="Proteomes" id="UP000184510">
    <property type="component" value="Unassembled WGS sequence"/>
</dbReference>
<dbReference type="Gene3D" id="2.60.120.560">
    <property type="entry name" value="Exo-inulinase, domain 1"/>
    <property type="match status" value="1"/>
</dbReference>
<feature type="domain" description="3-keto-alpha-glucoside-1,2-lyase/3-keto-2-hydroxy-glucal hydratase" evidence="2">
    <location>
        <begin position="103"/>
        <end position="308"/>
    </location>
</feature>
<reference evidence="3 4" key="1">
    <citation type="submission" date="2016-11" db="EMBL/GenBank/DDBJ databases">
        <authorList>
            <person name="Jaros S."/>
            <person name="Januszkiewicz K."/>
            <person name="Wedrychowicz H."/>
        </authorList>
    </citation>
    <scope>NUCLEOTIDE SEQUENCE [LARGE SCALE GENOMIC DNA]</scope>
    <source>
        <strain evidence="3 4">DSM 18772</strain>
    </source>
</reference>
<keyword evidence="4" id="KW-1185">Reference proteome</keyword>
<sequence length="314" mass="35083">MLFMKQVPHTLTVLFSIASLATFALGEVPKKTWTDAKRAASEFGKFDYIGEYLNAAKDRGIQVTVLKDGTFYVRAFAGGLPGEGWDGKNSEISVLNEKALVDALKGYEKVQRQSPTLGKKAPTGAVTMPDGFTKVKDGLLQAGGKSRDEFGSFKMHVEFLLPFKPHRNPSNQDKGNSGIYIFNNYEIQVLDSFGLDYKNREANKIKLESANEQWCGCLYKMKKADLNMSYPPLTWQTYDIEFTAPVMEGEAKVKNARLTLWHNGVKIHDDVELKTGTGAGALRKQVARGPIYFQNHGNPTVYRNVWIQPVSDKE</sequence>
<evidence type="ECO:0000259" key="2">
    <source>
        <dbReference type="Pfam" id="PF06439"/>
    </source>
</evidence>
<dbReference type="STRING" id="1123071.SAMN02745181_3480"/>
<dbReference type="PANTHER" id="PTHR33546:SF1">
    <property type="entry name" value="LARGE, MULTIFUNCTIONAL SECRETED PROTEIN"/>
    <property type="match status" value="1"/>
</dbReference>
<dbReference type="EMBL" id="FQYR01000007">
    <property type="protein sequence ID" value="SHK24508.1"/>
    <property type="molecule type" value="Genomic_DNA"/>
</dbReference>
<dbReference type="InParanoid" id="A0A1M6QWN5"/>
<evidence type="ECO:0000313" key="3">
    <source>
        <dbReference type="EMBL" id="SHK24508.1"/>
    </source>
</evidence>
<gene>
    <name evidence="3" type="ORF">SAMN02745181_3480</name>
</gene>
<name>A0A1M6QWN5_9BACT</name>
<accession>A0A1M6QWN5</accession>
<feature type="chain" id="PRO_5012725930" description="3-keto-alpha-glucoside-1,2-lyase/3-keto-2-hydroxy-glucal hydratase domain-containing protein" evidence="1">
    <location>
        <begin position="25"/>
        <end position="314"/>
    </location>
</feature>
<feature type="signal peptide" evidence="1">
    <location>
        <begin position="1"/>
        <end position="24"/>
    </location>
</feature>
<dbReference type="Pfam" id="PF06439">
    <property type="entry name" value="3keto-disac_hyd"/>
    <property type="match status" value="1"/>
</dbReference>